<organism evidence="3 4">
    <name type="scientific">Candidatus Edwardsbacteria bacterium GWF2_54_11</name>
    <dbReference type="NCBI Taxonomy" id="1817851"/>
    <lineage>
        <taxon>Bacteria</taxon>
        <taxon>Candidatus Edwardsiibacteriota</taxon>
    </lineage>
</organism>
<evidence type="ECO:0000259" key="2">
    <source>
        <dbReference type="Pfam" id="PF22746"/>
    </source>
</evidence>
<accession>A0A1F5R4J9</accession>
<feature type="domain" description="DUF4097" evidence="1">
    <location>
        <begin position="114"/>
        <end position="313"/>
    </location>
</feature>
<evidence type="ECO:0000259" key="1">
    <source>
        <dbReference type="Pfam" id="PF13349"/>
    </source>
</evidence>
<gene>
    <name evidence="3" type="ORF">A2024_00445</name>
</gene>
<reference evidence="3 4" key="1">
    <citation type="journal article" date="2016" name="Nat. Commun.">
        <title>Thousands of microbial genomes shed light on interconnected biogeochemical processes in an aquifer system.</title>
        <authorList>
            <person name="Anantharaman K."/>
            <person name="Brown C.T."/>
            <person name="Hug L.A."/>
            <person name="Sharon I."/>
            <person name="Castelle C.J."/>
            <person name="Probst A.J."/>
            <person name="Thomas B.C."/>
            <person name="Singh A."/>
            <person name="Wilkins M.J."/>
            <person name="Karaoz U."/>
            <person name="Brodie E.L."/>
            <person name="Williams K.H."/>
            <person name="Hubbard S.S."/>
            <person name="Banfield J.F."/>
        </authorList>
    </citation>
    <scope>NUCLEOTIDE SEQUENCE [LARGE SCALE GENOMIC DNA]</scope>
</reference>
<dbReference type="AlphaFoldDB" id="A0A1F5R4J9"/>
<feature type="domain" description="YvlB/LiaX N-terminal" evidence="2">
    <location>
        <begin position="4"/>
        <end position="32"/>
    </location>
</feature>
<proteinExistence type="predicted"/>
<dbReference type="EMBL" id="MFFM01000041">
    <property type="protein sequence ID" value="OGF09397.1"/>
    <property type="molecule type" value="Genomic_DNA"/>
</dbReference>
<dbReference type="InterPro" id="IPR053959">
    <property type="entry name" value="YvlB/LiaX_N"/>
</dbReference>
<name>A0A1F5R4J9_9BACT</name>
<dbReference type="InterPro" id="IPR025164">
    <property type="entry name" value="Toastrack_DUF4097"/>
</dbReference>
<evidence type="ECO:0000313" key="4">
    <source>
        <dbReference type="Proteomes" id="UP000177230"/>
    </source>
</evidence>
<comment type="caution">
    <text evidence="3">The sequence shown here is derived from an EMBL/GenBank/DDBJ whole genome shotgun (WGS) entry which is preliminary data.</text>
</comment>
<dbReference type="Proteomes" id="UP000177230">
    <property type="component" value="Unassembled WGS sequence"/>
</dbReference>
<dbReference type="Pfam" id="PF22746">
    <property type="entry name" value="SHOCT-like_DUF2089-C"/>
    <property type="match status" value="1"/>
</dbReference>
<dbReference type="Pfam" id="PF13349">
    <property type="entry name" value="DUF4097"/>
    <property type="match status" value="1"/>
</dbReference>
<protein>
    <submittedName>
        <fullName evidence="3">Uncharacterized protein</fullName>
    </submittedName>
</protein>
<evidence type="ECO:0000313" key="3">
    <source>
        <dbReference type="EMBL" id="OGF09397.1"/>
    </source>
</evidence>
<sequence length="395" mass="41582">MSQETVKILKMLEDGKISSKEAESLLSAMGGSRHRHAFSDLGIDHSQLKEEMDALRDNIHHINPGRIVAEAMAGVKEGLKGLKDIHIEMDDLRGSEKAQEKKVITVPAQGVTVLSVSQPRSDFEITGTDGDQISIRADIQVWAEEQDEAQEKLKSLGITTENDSGTLRIKVDGPPWTKKRRTKVDFTIEMPRHIKAEISSASGQITVSQLHKGTSLNTASGDIEISGCQGENILSSASGDIAVANCSQASLKINTASGDIDVSDCSGDLAFQTVGGDVSASLSGNVQGQTVSGDIDIKAQKPGEIKINSTSGDIQFNGLISEDNRSAIATVSGDVSIGLARVSSAMIEAGTVSGDIDCGLELTESRKSGRTLSGKIGDGKGNLTVKTVSGDIGIN</sequence>